<dbReference type="AlphaFoldDB" id="A0A6A4GW79"/>
<protein>
    <submittedName>
        <fullName evidence="2">Uncharacterized protein</fullName>
    </submittedName>
</protein>
<organism evidence="2 3">
    <name type="scientific">Gymnopus androsaceus JB14</name>
    <dbReference type="NCBI Taxonomy" id="1447944"/>
    <lineage>
        <taxon>Eukaryota</taxon>
        <taxon>Fungi</taxon>
        <taxon>Dikarya</taxon>
        <taxon>Basidiomycota</taxon>
        <taxon>Agaricomycotina</taxon>
        <taxon>Agaricomycetes</taxon>
        <taxon>Agaricomycetidae</taxon>
        <taxon>Agaricales</taxon>
        <taxon>Marasmiineae</taxon>
        <taxon>Omphalotaceae</taxon>
        <taxon>Gymnopus</taxon>
    </lineage>
</organism>
<feature type="region of interest" description="Disordered" evidence="1">
    <location>
        <begin position="65"/>
        <end position="118"/>
    </location>
</feature>
<evidence type="ECO:0000313" key="3">
    <source>
        <dbReference type="Proteomes" id="UP000799118"/>
    </source>
</evidence>
<feature type="compositionally biased region" description="Basic and acidic residues" evidence="1">
    <location>
        <begin position="65"/>
        <end position="74"/>
    </location>
</feature>
<gene>
    <name evidence="2" type="ORF">BT96DRAFT_946694</name>
</gene>
<dbReference type="EMBL" id="ML769687">
    <property type="protein sequence ID" value="KAE9389673.1"/>
    <property type="molecule type" value="Genomic_DNA"/>
</dbReference>
<keyword evidence="3" id="KW-1185">Reference proteome</keyword>
<evidence type="ECO:0000313" key="2">
    <source>
        <dbReference type="EMBL" id="KAE9389673.1"/>
    </source>
</evidence>
<sequence length="118" mass="13540">MTTKPKLPKKPSKKDTELFVLEDGFPITARNLYFVEYLKMNTLLKSKATEVWNAVPESEQRVWKDRISEQKEQQESAALESQQADSSDTSTAVQQRKDTEKQQESGKFRQGPGNFQIS</sequence>
<feature type="compositionally biased region" description="Low complexity" evidence="1">
    <location>
        <begin position="75"/>
        <end position="87"/>
    </location>
</feature>
<accession>A0A6A4GW79</accession>
<feature type="compositionally biased region" description="Basic and acidic residues" evidence="1">
    <location>
        <begin position="95"/>
        <end position="107"/>
    </location>
</feature>
<name>A0A6A4GW79_9AGAR</name>
<proteinExistence type="predicted"/>
<reference evidence="2" key="1">
    <citation type="journal article" date="2019" name="Environ. Microbiol.">
        <title>Fungal ecological strategies reflected in gene transcription - a case study of two litter decomposers.</title>
        <authorList>
            <person name="Barbi F."/>
            <person name="Kohler A."/>
            <person name="Barry K."/>
            <person name="Baskaran P."/>
            <person name="Daum C."/>
            <person name="Fauchery L."/>
            <person name="Ihrmark K."/>
            <person name="Kuo A."/>
            <person name="LaButti K."/>
            <person name="Lipzen A."/>
            <person name="Morin E."/>
            <person name="Grigoriev I.V."/>
            <person name="Henrissat B."/>
            <person name="Lindahl B."/>
            <person name="Martin F."/>
        </authorList>
    </citation>
    <scope>NUCLEOTIDE SEQUENCE</scope>
    <source>
        <strain evidence="2">JB14</strain>
    </source>
</reference>
<dbReference type="Proteomes" id="UP000799118">
    <property type="component" value="Unassembled WGS sequence"/>
</dbReference>
<evidence type="ECO:0000256" key="1">
    <source>
        <dbReference type="SAM" id="MobiDB-lite"/>
    </source>
</evidence>